<name>A0A4D6MQJ0_VIGUN</name>
<accession>A0A4D6MQJ0</accession>
<reference evidence="2 3" key="1">
    <citation type="submission" date="2019-04" db="EMBL/GenBank/DDBJ databases">
        <title>An improved genome assembly and genetic linkage map for asparagus bean, Vigna unguiculata ssp. sesquipedialis.</title>
        <authorList>
            <person name="Xia Q."/>
            <person name="Zhang R."/>
            <person name="Dong Y."/>
        </authorList>
    </citation>
    <scope>NUCLEOTIDE SEQUENCE [LARGE SCALE GENOMIC DNA]</scope>
    <source>
        <tissue evidence="2">Leaf</tissue>
    </source>
</reference>
<keyword evidence="3" id="KW-1185">Reference proteome</keyword>
<feature type="coiled-coil region" evidence="1">
    <location>
        <begin position="33"/>
        <end position="60"/>
    </location>
</feature>
<dbReference type="Proteomes" id="UP000501690">
    <property type="component" value="Linkage Group LG8"/>
</dbReference>
<sequence length="109" mass="12646">MEPSAMVKAMVEFNSKALILGRRVGSLLQKEIKEGGKDKLEQVNEELKMLQTKYDEHKASSGREKEELVVEKKQLGSWKVRCLDSEKKMKERIKDLEANNDELRENIRV</sequence>
<dbReference type="AlphaFoldDB" id="A0A4D6MQJ0"/>
<evidence type="ECO:0000313" key="2">
    <source>
        <dbReference type="EMBL" id="QCE03683.1"/>
    </source>
</evidence>
<evidence type="ECO:0000256" key="1">
    <source>
        <dbReference type="SAM" id="Coils"/>
    </source>
</evidence>
<keyword evidence="1" id="KW-0175">Coiled coil</keyword>
<proteinExistence type="predicted"/>
<dbReference type="EMBL" id="CP039352">
    <property type="protein sequence ID" value="QCE03683.1"/>
    <property type="molecule type" value="Genomic_DNA"/>
</dbReference>
<protein>
    <submittedName>
        <fullName evidence="2">Uncharacterized protein</fullName>
    </submittedName>
</protein>
<gene>
    <name evidence="2" type="ORF">DEO72_LG8g1708</name>
</gene>
<evidence type="ECO:0000313" key="3">
    <source>
        <dbReference type="Proteomes" id="UP000501690"/>
    </source>
</evidence>
<organism evidence="2 3">
    <name type="scientific">Vigna unguiculata</name>
    <name type="common">Cowpea</name>
    <dbReference type="NCBI Taxonomy" id="3917"/>
    <lineage>
        <taxon>Eukaryota</taxon>
        <taxon>Viridiplantae</taxon>
        <taxon>Streptophyta</taxon>
        <taxon>Embryophyta</taxon>
        <taxon>Tracheophyta</taxon>
        <taxon>Spermatophyta</taxon>
        <taxon>Magnoliopsida</taxon>
        <taxon>eudicotyledons</taxon>
        <taxon>Gunneridae</taxon>
        <taxon>Pentapetalae</taxon>
        <taxon>rosids</taxon>
        <taxon>fabids</taxon>
        <taxon>Fabales</taxon>
        <taxon>Fabaceae</taxon>
        <taxon>Papilionoideae</taxon>
        <taxon>50 kb inversion clade</taxon>
        <taxon>NPAAA clade</taxon>
        <taxon>indigoferoid/millettioid clade</taxon>
        <taxon>Phaseoleae</taxon>
        <taxon>Vigna</taxon>
    </lineage>
</organism>